<dbReference type="PANTHER" id="PTHR46300:SF7">
    <property type="entry name" value="P450, PUTATIVE (EUROFUNG)-RELATED"/>
    <property type="match status" value="1"/>
</dbReference>
<evidence type="ECO:0000256" key="1">
    <source>
        <dbReference type="ARBA" id="ARBA00001971"/>
    </source>
</evidence>
<keyword evidence="4 9" id="KW-0349">Heme</keyword>
<protein>
    <submittedName>
        <fullName evidence="11">Cytochrome P450</fullName>
    </submittedName>
</protein>
<evidence type="ECO:0000256" key="5">
    <source>
        <dbReference type="ARBA" id="ARBA00022723"/>
    </source>
</evidence>
<evidence type="ECO:0000256" key="8">
    <source>
        <dbReference type="ARBA" id="ARBA00023033"/>
    </source>
</evidence>
<reference evidence="11" key="2">
    <citation type="journal article" date="2020" name="Nat. Commun.">
        <title>Large-scale genome sequencing of mycorrhizal fungi provides insights into the early evolution of symbiotic traits.</title>
        <authorList>
            <person name="Miyauchi S."/>
            <person name="Kiss E."/>
            <person name="Kuo A."/>
            <person name="Drula E."/>
            <person name="Kohler A."/>
            <person name="Sanchez-Garcia M."/>
            <person name="Morin E."/>
            <person name="Andreopoulos B."/>
            <person name="Barry K.W."/>
            <person name="Bonito G."/>
            <person name="Buee M."/>
            <person name="Carver A."/>
            <person name="Chen C."/>
            <person name="Cichocki N."/>
            <person name="Clum A."/>
            <person name="Culley D."/>
            <person name="Crous P.W."/>
            <person name="Fauchery L."/>
            <person name="Girlanda M."/>
            <person name="Hayes R.D."/>
            <person name="Keri Z."/>
            <person name="LaButti K."/>
            <person name="Lipzen A."/>
            <person name="Lombard V."/>
            <person name="Magnuson J."/>
            <person name="Maillard F."/>
            <person name="Murat C."/>
            <person name="Nolan M."/>
            <person name="Ohm R.A."/>
            <person name="Pangilinan J."/>
            <person name="Pereira M.F."/>
            <person name="Perotto S."/>
            <person name="Peter M."/>
            <person name="Pfister S."/>
            <person name="Riley R."/>
            <person name="Sitrit Y."/>
            <person name="Stielow J.B."/>
            <person name="Szollosi G."/>
            <person name="Zifcakova L."/>
            <person name="Stursova M."/>
            <person name="Spatafora J.W."/>
            <person name="Tedersoo L."/>
            <person name="Vaario L.M."/>
            <person name="Yamada A."/>
            <person name="Yan M."/>
            <person name="Wang P."/>
            <person name="Xu J."/>
            <person name="Bruns T."/>
            <person name="Baldrian P."/>
            <person name="Vilgalys R."/>
            <person name="Dunand C."/>
            <person name="Henrissat B."/>
            <person name="Grigoriev I.V."/>
            <person name="Hibbett D."/>
            <person name="Nagy L.G."/>
            <person name="Martin F.M."/>
        </authorList>
    </citation>
    <scope>NUCLEOTIDE SEQUENCE</scope>
    <source>
        <strain evidence="11">BED1</strain>
    </source>
</reference>
<evidence type="ECO:0000256" key="9">
    <source>
        <dbReference type="PIRSR" id="PIRSR602401-1"/>
    </source>
</evidence>
<keyword evidence="6 10" id="KW-0560">Oxidoreductase</keyword>
<dbReference type="Pfam" id="PF00067">
    <property type="entry name" value="p450"/>
    <property type="match status" value="1"/>
</dbReference>
<proteinExistence type="inferred from homology"/>
<keyword evidence="5 9" id="KW-0479">Metal-binding</keyword>
<dbReference type="SUPFAM" id="SSF48264">
    <property type="entry name" value="Cytochrome P450"/>
    <property type="match status" value="1"/>
</dbReference>
<organism evidence="11 12">
    <name type="scientific">Boletus edulis BED1</name>
    <dbReference type="NCBI Taxonomy" id="1328754"/>
    <lineage>
        <taxon>Eukaryota</taxon>
        <taxon>Fungi</taxon>
        <taxon>Dikarya</taxon>
        <taxon>Basidiomycota</taxon>
        <taxon>Agaricomycotina</taxon>
        <taxon>Agaricomycetes</taxon>
        <taxon>Agaricomycetidae</taxon>
        <taxon>Boletales</taxon>
        <taxon>Boletineae</taxon>
        <taxon>Boletaceae</taxon>
        <taxon>Boletoideae</taxon>
        <taxon>Boletus</taxon>
    </lineage>
</organism>
<dbReference type="Proteomes" id="UP001194468">
    <property type="component" value="Unassembled WGS sequence"/>
</dbReference>
<evidence type="ECO:0000256" key="10">
    <source>
        <dbReference type="RuleBase" id="RU000461"/>
    </source>
</evidence>
<evidence type="ECO:0000313" key="11">
    <source>
        <dbReference type="EMBL" id="KAF8444947.1"/>
    </source>
</evidence>
<comment type="caution">
    <text evidence="11">The sequence shown here is derived from an EMBL/GenBank/DDBJ whole genome shotgun (WGS) entry which is preliminary data.</text>
</comment>
<keyword evidence="8 10" id="KW-0503">Monooxygenase</keyword>
<dbReference type="InterPro" id="IPR036396">
    <property type="entry name" value="Cyt_P450_sf"/>
</dbReference>
<keyword evidence="7 9" id="KW-0408">Iron</keyword>
<dbReference type="PRINTS" id="PR00385">
    <property type="entry name" value="P450"/>
</dbReference>
<evidence type="ECO:0000256" key="3">
    <source>
        <dbReference type="ARBA" id="ARBA00010617"/>
    </source>
</evidence>
<name>A0AAD4GHE9_BOLED</name>
<reference evidence="11" key="1">
    <citation type="submission" date="2019-10" db="EMBL/GenBank/DDBJ databases">
        <authorList>
            <consortium name="DOE Joint Genome Institute"/>
            <person name="Kuo A."/>
            <person name="Miyauchi S."/>
            <person name="Kiss E."/>
            <person name="Drula E."/>
            <person name="Kohler A."/>
            <person name="Sanchez-Garcia M."/>
            <person name="Andreopoulos B."/>
            <person name="Barry K.W."/>
            <person name="Bonito G."/>
            <person name="Buee M."/>
            <person name="Carver A."/>
            <person name="Chen C."/>
            <person name="Cichocki N."/>
            <person name="Clum A."/>
            <person name="Culley D."/>
            <person name="Crous P.W."/>
            <person name="Fauchery L."/>
            <person name="Girlanda M."/>
            <person name="Hayes R."/>
            <person name="Keri Z."/>
            <person name="LaButti K."/>
            <person name="Lipzen A."/>
            <person name="Lombard V."/>
            <person name="Magnuson J."/>
            <person name="Maillard F."/>
            <person name="Morin E."/>
            <person name="Murat C."/>
            <person name="Nolan M."/>
            <person name="Ohm R."/>
            <person name="Pangilinan J."/>
            <person name="Pereira M."/>
            <person name="Perotto S."/>
            <person name="Peter M."/>
            <person name="Riley R."/>
            <person name="Sitrit Y."/>
            <person name="Stielow B."/>
            <person name="Szollosi G."/>
            <person name="Zifcakova L."/>
            <person name="Stursova M."/>
            <person name="Spatafora J.W."/>
            <person name="Tedersoo L."/>
            <person name="Vaario L.-M."/>
            <person name="Yamada A."/>
            <person name="Yan M."/>
            <person name="Wang P."/>
            <person name="Xu J."/>
            <person name="Bruns T."/>
            <person name="Baldrian P."/>
            <person name="Vilgalys R."/>
            <person name="Henrissat B."/>
            <person name="Grigoriev I.V."/>
            <person name="Hibbett D."/>
            <person name="Nagy L.G."/>
            <person name="Martin F.M."/>
        </authorList>
    </citation>
    <scope>NUCLEOTIDE SEQUENCE</scope>
    <source>
        <strain evidence="11">BED1</strain>
    </source>
</reference>
<dbReference type="CDD" id="cd11065">
    <property type="entry name" value="CYP64-like"/>
    <property type="match status" value="1"/>
</dbReference>
<dbReference type="PRINTS" id="PR00463">
    <property type="entry name" value="EP450I"/>
</dbReference>
<comment type="cofactor">
    <cofactor evidence="1 9">
        <name>heme</name>
        <dbReference type="ChEBI" id="CHEBI:30413"/>
    </cofactor>
</comment>
<dbReference type="GO" id="GO:0020037">
    <property type="term" value="F:heme binding"/>
    <property type="evidence" value="ECO:0007669"/>
    <property type="project" value="InterPro"/>
</dbReference>
<dbReference type="InterPro" id="IPR002401">
    <property type="entry name" value="Cyt_P450_E_grp-I"/>
</dbReference>
<keyword evidence="12" id="KW-1185">Reference proteome</keyword>
<dbReference type="InterPro" id="IPR001128">
    <property type="entry name" value="Cyt_P450"/>
</dbReference>
<dbReference type="PROSITE" id="PS00086">
    <property type="entry name" value="CYTOCHROME_P450"/>
    <property type="match status" value="1"/>
</dbReference>
<evidence type="ECO:0000256" key="2">
    <source>
        <dbReference type="ARBA" id="ARBA00005179"/>
    </source>
</evidence>
<dbReference type="GO" id="GO:0005506">
    <property type="term" value="F:iron ion binding"/>
    <property type="evidence" value="ECO:0007669"/>
    <property type="project" value="InterPro"/>
</dbReference>
<dbReference type="InterPro" id="IPR050364">
    <property type="entry name" value="Cytochrome_P450_fung"/>
</dbReference>
<evidence type="ECO:0000256" key="4">
    <source>
        <dbReference type="ARBA" id="ARBA00022617"/>
    </source>
</evidence>
<dbReference type="Gene3D" id="1.10.630.10">
    <property type="entry name" value="Cytochrome P450"/>
    <property type="match status" value="1"/>
</dbReference>
<accession>A0AAD4GHE9</accession>
<dbReference type="PANTHER" id="PTHR46300">
    <property type="entry name" value="P450, PUTATIVE (EUROFUNG)-RELATED-RELATED"/>
    <property type="match status" value="1"/>
</dbReference>
<gene>
    <name evidence="11" type="ORF">L210DRAFT_3394675</name>
</gene>
<dbReference type="AlphaFoldDB" id="A0AAD4GHE9"/>
<comment type="similarity">
    <text evidence="3 10">Belongs to the cytochrome P450 family.</text>
</comment>
<comment type="pathway">
    <text evidence="2">Secondary metabolite biosynthesis.</text>
</comment>
<feature type="binding site" description="axial binding residue" evidence="9">
    <location>
        <position position="424"/>
    </location>
    <ligand>
        <name>heme</name>
        <dbReference type="ChEBI" id="CHEBI:30413"/>
    </ligand>
    <ligandPart>
        <name>Fe</name>
        <dbReference type="ChEBI" id="CHEBI:18248"/>
    </ligandPart>
</feature>
<evidence type="ECO:0000313" key="12">
    <source>
        <dbReference type="Proteomes" id="UP001194468"/>
    </source>
</evidence>
<dbReference type="GO" id="GO:0004497">
    <property type="term" value="F:monooxygenase activity"/>
    <property type="evidence" value="ECO:0007669"/>
    <property type="project" value="UniProtKB-KW"/>
</dbReference>
<dbReference type="GO" id="GO:0016705">
    <property type="term" value="F:oxidoreductase activity, acting on paired donors, with incorporation or reduction of molecular oxygen"/>
    <property type="evidence" value="ECO:0007669"/>
    <property type="project" value="InterPro"/>
</dbReference>
<sequence length="491" mass="54233">MAKAISFVDVCLFGAALYLVKRLVGSRRSNSLPPGPTGWPVIGNLFQISSEKNWEDFAALGKEFGDISTISILGTRYVVLNSYEAISAVLEKQSSKCSNRPHLTMASDLVGLSKGMLFMDYNDRFRQYRKHFYRLFGTRSSTAAFNSIGEEETRQFVSKLLRKPEELVDHIRSTAGALIFKVTYGYTVQEEKDPFVELGEKVMAMVSLIATPGAFLVDFIPSLRYLPEWFPGASFLRNAKKYNQLLMDSILKPHQYVVDQMAAGTAIPSFSSTLLEGGVSPEEEDVIMWASMVISAIHSFFLAMILFPEVQAKAQAELDAVVGSERLPTFNDRDSLPYINAICKEVLRWHPVAPLAMPHVATEDIYYNGFLIPQGSCIIGNSWAILHDESTYPDPEVFCPERFLCETPPLDPQNVCFGFGRRSCPGSHLAEASLFISVAMSLASFAISKEIVDGVPVTPSFDVTSGIVSHPKPFGCKITARSAVAEALLRG</sequence>
<evidence type="ECO:0000256" key="6">
    <source>
        <dbReference type="ARBA" id="ARBA00023002"/>
    </source>
</evidence>
<evidence type="ECO:0000256" key="7">
    <source>
        <dbReference type="ARBA" id="ARBA00023004"/>
    </source>
</evidence>
<dbReference type="InterPro" id="IPR017972">
    <property type="entry name" value="Cyt_P450_CS"/>
</dbReference>
<dbReference type="EMBL" id="WHUW01000006">
    <property type="protein sequence ID" value="KAF8444947.1"/>
    <property type="molecule type" value="Genomic_DNA"/>
</dbReference>